<dbReference type="InterPro" id="IPR050838">
    <property type="entry name" value="Ketopantoate_reductase"/>
</dbReference>
<dbReference type="GO" id="GO:0050661">
    <property type="term" value="F:NADP binding"/>
    <property type="evidence" value="ECO:0007669"/>
    <property type="project" value="TreeGrafter"/>
</dbReference>
<dbReference type="InterPro" id="IPR013332">
    <property type="entry name" value="KPR_N"/>
</dbReference>
<evidence type="ECO:0000259" key="12">
    <source>
        <dbReference type="Pfam" id="PF08546"/>
    </source>
</evidence>
<evidence type="ECO:0000256" key="6">
    <source>
        <dbReference type="ARBA" id="ARBA00022857"/>
    </source>
</evidence>
<dbReference type="EMBL" id="QEQK01000013">
    <property type="protein sequence ID" value="PWN55162.1"/>
    <property type="molecule type" value="Genomic_DNA"/>
</dbReference>
<dbReference type="NCBIfam" id="TIGR00745">
    <property type="entry name" value="apbA_panE"/>
    <property type="match status" value="1"/>
</dbReference>
<evidence type="ECO:0000256" key="1">
    <source>
        <dbReference type="ARBA" id="ARBA00004994"/>
    </source>
</evidence>
<dbReference type="GO" id="GO:0005737">
    <property type="term" value="C:cytoplasm"/>
    <property type="evidence" value="ECO:0007669"/>
    <property type="project" value="TreeGrafter"/>
</dbReference>
<gene>
    <name evidence="13" type="ORF">DEH80_14145</name>
</gene>
<comment type="pathway">
    <text evidence="1 10">Cofactor biosynthesis; (R)-pantothenate biosynthesis; (R)-pantoate from 3-methyl-2-oxobutanoate: step 2/2.</text>
</comment>
<dbReference type="AlphaFoldDB" id="A0A383XRA8"/>
<dbReference type="Pfam" id="PF02558">
    <property type="entry name" value="ApbA"/>
    <property type="match status" value="1"/>
</dbReference>
<evidence type="ECO:0000256" key="3">
    <source>
        <dbReference type="ARBA" id="ARBA00013014"/>
    </source>
</evidence>
<evidence type="ECO:0000256" key="8">
    <source>
        <dbReference type="ARBA" id="ARBA00032024"/>
    </source>
</evidence>
<comment type="catalytic activity">
    <reaction evidence="9 10">
        <text>(R)-pantoate + NADP(+) = 2-dehydropantoate + NADPH + H(+)</text>
        <dbReference type="Rhea" id="RHEA:16233"/>
        <dbReference type="ChEBI" id="CHEBI:11561"/>
        <dbReference type="ChEBI" id="CHEBI:15378"/>
        <dbReference type="ChEBI" id="CHEBI:15980"/>
        <dbReference type="ChEBI" id="CHEBI:57783"/>
        <dbReference type="ChEBI" id="CHEBI:58349"/>
        <dbReference type="EC" id="1.1.1.169"/>
    </reaction>
</comment>
<dbReference type="InterPro" id="IPR003710">
    <property type="entry name" value="ApbA"/>
</dbReference>
<dbReference type="GO" id="GO:0008677">
    <property type="term" value="F:2-dehydropantoate 2-reductase activity"/>
    <property type="evidence" value="ECO:0007669"/>
    <property type="project" value="UniProtKB-EC"/>
</dbReference>
<evidence type="ECO:0000259" key="11">
    <source>
        <dbReference type="Pfam" id="PF02558"/>
    </source>
</evidence>
<feature type="domain" description="Ketopantoate reductase N-terminal" evidence="11">
    <location>
        <begin position="7"/>
        <end position="155"/>
    </location>
</feature>
<sequence>MRNPVTIGVAGAGSIGAYLGGRLAAAGHRVVLLGRQRLADAVADQGLRLTALDGFDQTVGADALEITTDPAALAGCDLVLVTTKSHDTEPMARSLAPHLNNGTTVVSFQNGVRNPAVLRERLPGMHVLAGMVPYNVIWTDAAHFHQGTSGSLVVETGEPLDHVARAVGEAFKQAELPMVLDEDIDAVQWGKLVVNLNNATNALSGLPLQEQLADRDYRRATAAAQREALALITAAGFAVKRSGKMLPTLMPKILVAPDWLFRRVAAGMVKVDPQARSSMWEDLTRGRKTEIDYLNGEIVRLAESIGRQAPVNAAVCRLIHAAEQAQASPQIGSQALLEQLGVRA</sequence>
<evidence type="ECO:0000256" key="9">
    <source>
        <dbReference type="ARBA" id="ARBA00048793"/>
    </source>
</evidence>
<dbReference type="SUPFAM" id="SSF48179">
    <property type="entry name" value="6-phosphogluconate dehydrogenase C-terminal domain-like"/>
    <property type="match status" value="1"/>
</dbReference>
<comment type="caution">
    <text evidence="13">The sequence shown here is derived from an EMBL/GenBank/DDBJ whole genome shotgun (WGS) entry which is preliminary data.</text>
</comment>
<dbReference type="PANTHER" id="PTHR43765:SF2">
    <property type="entry name" value="2-DEHYDROPANTOATE 2-REDUCTASE"/>
    <property type="match status" value="1"/>
</dbReference>
<dbReference type="Pfam" id="PF08546">
    <property type="entry name" value="ApbA_C"/>
    <property type="match status" value="1"/>
</dbReference>
<keyword evidence="7 10" id="KW-0560">Oxidoreductase</keyword>
<dbReference type="InterPro" id="IPR013328">
    <property type="entry name" value="6PGD_dom2"/>
</dbReference>
<dbReference type="InterPro" id="IPR036291">
    <property type="entry name" value="NAD(P)-bd_dom_sf"/>
</dbReference>
<reference evidence="13 14" key="1">
    <citation type="submission" date="2018-05" db="EMBL/GenBank/DDBJ databases">
        <title>Abyssibacter profundi OUC007T gen. nov., sp. nov, a marine bacterium isolated from seawater of the Mariana Trench.</title>
        <authorList>
            <person name="Zhou S."/>
        </authorList>
    </citation>
    <scope>NUCLEOTIDE SEQUENCE [LARGE SCALE GENOMIC DNA]</scope>
    <source>
        <strain evidence="13 14">OUC007</strain>
    </source>
</reference>
<name>A0A383XRA8_9GAMM</name>
<evidence type="ECO:0000256" key="2">
    <source>
        <dbReference type="ARBA" id="ARBA00007870"/>
    </source>
</evidence>
<protein>
    <recommendedName>
        <fullName evidence="4 10">2-dehydropantoate 2-reductase</fullName>
        <ecNumber evidence="3 10">1.1.1.169</ecNumber>
    </recommendedName>
    <alternativeName>
        <fullName evidence="8 10">Ketopantoate reductase</fullName>
    </alternativeName>
</protein>
<organism evidence="13 14">
    <name type="scientific">Abyssibacter profundi</name>
    <dbReference type="NCBI Taxonomy" id="2182787"/>
    <lineage>
        <taxon>Bacteria</taxon>
        <taxon>Pseudomonadati</taxon>
        <taxon>Pseudomonadota</taxon>
        <taxon>Gammaproteobacteria</taxon>
        <taxon>Chromatiales</taxon>
        <taxon>Oceanococcaceae</taxon>
        <taxon>Abyssibacter</taxon>
    </lineage>
</organism>
<dbReference type="InterPro" id="IPR013752">
    <property type="entry name" value="KPA_reductase"/>
</dbReference>
<evidence type="ECO:0000256" key="7">
    <source>
        <dbReference type="ARBA" id="ARBA00023002"/>
    </source>
</evidence>
<keyword evidence="14" id="KW-1185">Reference proteome</keyword>
<evidence type="ECO:0000313" key="14">
    <source>
        <dbReference type="Proteomes" id="UP000251800"/>
    </source>
</evidence>
<keyword evidence="5 10" id="KW-0566">Pantothenate biosynthesis</keyword>
<proteinExistence type="inferred from homology"/>
<dbReference type="EC" id="1.1.1.169" evidence="3 10"/>
<keyword evidence="6 10" id="KW-0521">NADP</keyword>
<comment type="similarity">
    <text evidence="2 10">Belongs to the ketopantoate reductase family.</text>
</comment>
<evidence type="ECO:0000256" key="4">
    <source>
        <dbReference type="ARBA" id="ARBA00019465"/>
    </source>
</evidence>
<dbReference type="UniPathway" id="UPA00028">
    <property type="reaction ID" value="UER00004"/>
</dbReference>
<dbReference type="RefSeq" id="WP_109721160.1">
    <property type="nucleotide sequence ID" value="NZ_QEQK01000013.1"/>
</dbReference>
<dbReference type="InterPro" id="IPR008927">
    <property type="entry name" value="6-PGluconate_DH-like_C_sf"/>
</dbReference>
<evidence type="ECO:0000256" key="10">
    <source>
        <dbReference type="RuleBase" id="RU362068"/>
    </source>
</evidence>
<dbReference type="Proteomes" id="UP000251800">
    <property type="component" value="Unassembled WGS sequence"/>
</dbReference>
<comment type="function">
    <text evidence="10">Catalyzes the NADPH-dependent reduction of ketopantoate into pantoic acid.</text>
</comment>
<evidence type="ECO:0000256" key="5">
    <source>
        <dbReference type="ARBA" id="ARBA00022655"/>
    </source>
</evidence>
<dbReference type="Gene3D" id="1.10.1040.10">
    <property type="entry name" value="N-(1-d-carboxylethyl)-l-norvaline Dehydrogenase, domain 2"/>
    <property type="match status" value="1"/>
</dbReference>
<feature type="domain" description="Ketopantoate reductase C-terminal" evidence="12">
    <location>
        <begin position="183"/>
        <end position="323"/>
    </location>
</feature>
<dbReference type="Gene3D" id="3.40.50.720">
    <property type="entry name" value="NAD(P)-binding Rossmann-like Domain"/>
    <property type="match status" value="1"/>
</dbReference>
<evidence type="ECO:0000313" key="13">
    <source>
        <dbReference type="EMBL" id="PWN55162.1"/>
    </source>
</evidence>
<dbReference type="PANTHER" id="PTHR43765">
    <property type="entry name" value="2-DEHYDROPANTOATE 2-REDUCTASE-RELATED"/>
    <property type="match status" value="1"/>
</dbReference>
<dbReference type="NCBIfam" id="NF006083">
    <property type="entry name" value="PRK08229.1"/>
    <property type="match status" value="1"/>
</dbReference>
<dbReference type="SUPFAM" id="SSF51735">
    <property type="entry name" value="NAD(P)-binding Rossmann-fold domains"/>
    <property type="match status" value="1"/>
</dbReference>
<accession>A0A383XRA8</accession>
<dbReference type="GO" id="GO:0015940">
    <property type="term" value="P:pantothenate biosynthetic process"/>
    <property type="evidence" value="ECO:0007669"/>
    <property type="project" value="UniProtKB-UniPathway"/>
</dbReference>
<dbReference type="OrthoDB" id="6530772at2"/>